<dbReference type="AlphaFoldDB" id="A0A0P9F7B4"/>
<reference evidence="2 3" key="1">
    <citation type="submission" date="2015-09" db="EMBL/GenBank/DDBJ databases">
        <title>Draft genome sequence of Kouleothrix aurantiaca JCM 19913.</title>
        <authorList>
            <person name="Hemp J."/>
        </authorList>
    </citation>
    <scope>NUCLEOTIDE SEQUENCE [LARGE SCALE GENOMIC DNA]</scope>
    <source>
        <strain evidence="2 3">COM-B</strain>
    </source>
</reference>
<feature type="non-terminal residue" evidence="2">
    <location>
        <position position="1"/>
    </location>
</feature>
<dbReference type="PANTHER" id="PTHR10098:SF108">
    <property type="entry name" value="TETRATRICOPEPTIDE REPEAT PROTEIN 28"/>
    <property type="match status" value="1"/>
</dbReference>
<evidence type="ECO:0000313" key="2">
    <source>
        <dbReference type="EMBL" id="KPV52420.1"/>
    </source>
</evidence>
<sequence length="507" mass="56261">GLLAAARGDLGASAAAFHQAIELIETMRAPLPADEFRTAFIADKLAPYTEMVRLCLSDPAGNRVAEAFYYAERARARALLELLGTAEQRLTPPRDTFEATLVERHDELRAELNWFYSQINRPFEGDIGAYPAALSGWQAAVRDREAALAGLMRQLQQGAAAGMRNPTQALDSARLQQALGSDTALVSFFELNQQFAAFVVTGDDISVVQSLGSVPAVTVIVEQLRFQLETLRYGSAKLHSHMEQLTARTRRHLGELYSRLLRPLEDRIGARRLIIAPHQVLHYVPFHALYDGARYLIEQREVAYTPSAQVLLHCLEHDERPLNHAVLVGIQDTRTPYVREEIEAVAAHFPTHTLLLDQQATLDAVQRAAPRADVLHLACHGHFRPDNPLFSAIELSNGQLTVRDTYQLELQSQLVVLSACETGVNDIAPGNELLGLARGFMSAGTPALLMSLWAVDDASTARTMEIFYTHLRQGMRPAAALRQAQLAVCQEQPHPFFWAPFTLLGRW</sequence>
<dbReference type="PANTHER" id="PTHR10098">
    <property type="entry name" value="RAPSYN-RELATED"/>
    <property type="match status" value="1"/>
</dbReference>
<dbReference type="Pfam" id="PF12770">
    <property type="entry name" value="CHAT"/>
    <property type="match status" value="1"/>
</dbReference>
<evidence type="ECO:0000259" key="1">
    <source>
        <dbReference type="Pfam" id="PF12770"/>
    </source>
</evidence>
<evidence type="ECO:0000313" key="3">
    <source>
        <dbReference type="Proteomes" id="UP000050509"/>
    </source>
</evidence>
<dbReference type="EMBL" id="LJCR01000549">
    <property type="protein sequence ID" value="KPV52420.1"/>
    <property type="molecule type" value="Genomic_DNA"/>
</dbReference>
<keyword evidence="3" id="KW-1185">Reference proteome</keyword>
<organism evidence="2 3">
    <name type="scientific">Kouleothrix aurantiaca</name>
    <dbReference type="NCBI Taxonomy" id="186479"/>
    <lineage>
        <taxon>Bacteria</taxon>
        <taxon>Bacillati</taxon>
        <taxon>Chloroflexota</taxon>
        <taxon>Chloroflexia</taxon>
        <taxon>Chloroflexales</taxon>
        <taxon>Roseiflexineae</taxon>
        <taxon>Roseiflexaceae</taxon>
        <taxon>Kouleothrix</taxon>
    </lineage>
</organism>
<dbReference type="InterPro" id="IPR024983">
    <property type="entry name" value="CHAT_dom"/>
</dbReference>
<dbReference type="Proteomes" id="UP000050509">
    <property type="component" value="Unassembled WGS sequence"/>
</dbReference>
<name>A0A0P9F7B4_9CHLR</name>
<feature type="domain" description="CHAT" evidence="1">
    <location>
        <begin position="251"/>
        <end position="505"/>
    </location>
</feature>
<comment type="caution">
    <text evidence="2">The sequence shown here is derived from an EMBL/GenBank/DDBJ whole genome shotgun (WGS) entry which is preliminary data.</text>
</comment>
<accession>A0A0P9F7B4</accession>
<proteinExistence type="predicted"/>
<gene>
    <name evidence="2" type="ORF">SE17_15600</name>
</gene>
<protein>
    <recommendedName>
        <fullName evidence="1">CHAT domain-containing protein</fullName>
    </recommendedName>
</protein>